<proteinExistence type="predicted"/>
<reference evidence="1" key="1">
    <citation type="submission" date="2023-04" db="EMBL/GenBank/DDBJ databases">
        <title>Phytophthora fragariaefolia NBRC 109709.</title>
        <authorList>
            <person name="Ichikawa N."/>
            <person name="Sato H."/>
            <person name="Tonouchi N."/>
        </authorList>
    </citation>
    <scope>NUCLEOTIDE SEQUENCE</scope>
    <source>
        <strain evidence="1">NBRC 109709</strain>
    </source>
</reference>
<evidence type="ECO:0000313" key="1">
    <source>
        <dbReference type="EMBL" id="GMF39017.1"/>
    </source>
</evidence>
<sequence>MTAGTKEKLGSHCFASGAEEGESEFEAVGAGDGGQGSRTKAMLSKHIQNYESDDCVDADQVMFHYLSALNLLATFHLSRRGIIE</sequence>
<dbReference type="Proteomes" id="UP001165121">
    <property type="component" value="Unassembled WGS sequence"/>
</dbReference>
<protein>
    <submittedName>
        <fullName evidence="1">Unnamed protein product</fullName>
    </submittedName>
</protein>
<comment type="caution">
    <text evidence="1">The sequence shown here is derived from an EMBL/GenBank/DDBJ whole genome shotgun (WGS) entry which is preliminary data.</text>
</comment>
<dbReference type="EMBL" id="BSXT01001128">
    <property type="protein sequence ID" value="GMF39017.1"/>
    <property type="molecule type" value="Genomic_DNA"/>
</dbReference>
<evidence type="ECO:0000313" key="2">
    <source>
        <dbReference type="Proteomes" id="UP001165121"/>
    </source>
</evidence>
<gene>
    <name evidence="1" type="ORF">Pfra01_001145200</name>
</gene>
<dbReference type="AlphaFoldDB" id="A0A9W6XI57"/>
<name>A0A9W6XI57_9STRA</name>
<organism evidence="1 2">
    <name type="scientific">Phytophthora fragariaefolia</name>
    <dbReference type="NCBI Taxonomy" id="1490495"/>
    <lineage>
        <taxon>Eukaryota</taxon>
        <taxon>Sar</taxon>
        <taxon>Stramenopiles</taxon>
        <taxon>Oomycota</taxon>
        <taxon>Peronosporomycetes</taxon>
        <taxon>Peronosporales</taxon>
        <taxon>Peronosporaceae</taxon>
        <taxon>Phytophthora</taxon>
    </lineage>
</organism>
<accession>A0A9W6XI57</accession>
<keyword evidence="2" id="KW-1185">Reference proteome</keyword>